<keyword evidence="3" id="KW-0808">Transferase</keyword>
<feature type="transmembrane region" description="Helical" evidence="1">
    <location>
        <begin position="20"/>
        <end position="40"/>
    </location>
</feature>
<evidence type="ECO:0000313" key="3">
    <source>
        <dbReference type="EMBL" id="RKP54694.1"/>
    </source>
</evidence>
<dbReference type="GO" id="GO:0016020">
    <property type="term" value="C:membrane"/>
    <property type="evidence" value="ECO:0007669"/>
    <property type="project" value="TreeGrafter"/>
</dbReference>
<sequence>MVLVSHQYVLMGRTEYGIGGRLSFGSLAVCIFFVISGYLITQSWIRDPHLFRFLVRRWLRIWPALAVVTCIAACVVGPYVSTLGFKDYYSSPQFQGFFKSLRLTTVAFELPGVFENNPFPRAVNGSLWTIPLEVRWYLVLAVAGVCGVLRRRWLALAAFLSLAAYHFGIYRAETNPVHHWSNQYGLFFLSGALLQLFRDVWSERRMAVGALCILFGGIGALAGHSMLAMLIGLPGPIIFIGESSTPVLRSFGRGGDISYGAYIYAFLVQQTLVWKLGVQGPFAWHLLASLLVTGLCAWLSWHLVEKRALALKSVRPRFAWLKTRLTGSVDPAV</sequence>
<feature type="transmembrane region" description="Helical" evidence="1">
    <location>
        <begin position="127"/>
        <end position="146"/>
    </location>
</feature>
<feature type="domain" description="Acyltransferase 3" evidence="2">
    <location>
        <begin position="2"/>
        <end position="300"/>
    </location>
</feature>
<evidence type="ECO:0000313" key="4">
    <source>
        <dbReference type="Proteomes" id="UP000270342"/>
    </source>
</evidence>
<name>A0A494XY66_9BURK</name>
<dbReference type="Pfam" id="PF01757">
    <property type="entry name" value="Acyl_transf_3"/>
    <property type="match status" value="1"/>
</dbReference>
<keyword evidence="1" id="KW-0472">Membrane</keyword>
<dbReference type="EMBL" id="RBZU01000005">
    <property type="protein sequence ID" value="RKP54694.1"/>
    <property type="molecule type" value="Genomic_DNA"/>
</dbReference>
<protein>
    <submittedName>
        <fullName evidence="3">Acyltransferase</fullName>
    </submittedName>
</protein>
<feature type="transmembrane region" description="Helical" evidence="1">
    <location>
        <begin position="184"/>
        <end position="201"/>
    </location>
</feature>
<proteinExistence type="predicted"/>
<dbReference type="Proteomes" id="UP000270342">
    <property type="component" value="Unassembled WGS sequence"/>
</dbReference>
<accession>A0A494XY66</accession>
<dbReference type="InterPro" id="IPR050879">
    <property type="entry name" value="Acyltransferase_3"/>
</dbReference>
<dbReference type="GO" id="GO:0000271">
    <property type="term" value="P:polysaccharide biosynthetic process"/>
    <property type="evidence" value="ECO:0007669"/>
    <property type="project" value="TreeGrafter"/>
</dbReference>
<reference evidence="3 4" key="1">
    <citation type="submission" date="2018-10" db="EMBL/GenBank/DDBJ databases">
        <title>Robbsia sp. DHC34, isolated from soil.</title>
        <authorList>
            <person name="Gao Z.-H."/>
            <person name="Qiu L.-H."/>
        </authorList>
    </citation>
    <scope>NUCLEOTIDE SEQUENCE [LARGE SCALE GENOMIC DNA]</scope>
    <source>
        <strain evidence="3 4">DHC34</strain>
    </source>
</reference>
<keyword evidence="4" id="KW-1185">Reference proteome</keyword>
<feature type="transmembrane region" description="Helical" evidence="1">
    <location>
        <begin position="61"/>
        <end position="80"/>
    </location>
</feature>
<dbReference type="AlphaFoldDB" id="A0A494XY66"/>
<comment type="caution">
    <text evidence="3">The sequence shown here is derived from an EMBL/GenBank/DDBJ whole genome shotgun (WGS) entry which is preliminary data.</text>
</comment>
<dbReference type="InterPro" id="IPR002656">
    <property type="entry name" value="Acyl_transf_3_dom"/>
</dbReference>
<dbReference type="GO" id="GO:0016747">
    <property type="term" value="F:acyltransferase activity, transferring groups other than amino-acyl groups"/>
    <property type="evidence" value="ECO:0007669"/>
    <property type="project" value="InterPro"/>
</dbReference>
<dbReference type="PANTHER" id="PTHR23028">
    <property type="entry name" value="ACETYLTRANSFERASE"/>
    <property type="match status" value="1"/>
</dbReference>
<evidence type="ECO:0000256" key="1">
    <source>
        <dbReference type="SAM" id="Phobius"/>
    </source>
</evidence>
<feature type="transmembrane region" description="Helical" evidence="1">
    <location>
        <begin position="153"/>
        <end position="172"/>
    </location>
</feature>
<evidence type="ECO:0000259" key="2">
    <source>
        <dbReference type="Pfam" id="PF01757"/>
    </source>
</evidence>
<keyword evidence="3" id="KW-0012">Acyltransferase</keyword>
<feature type="transmembrane region" description="Helical" evidence="1">
    <location>
        <begin position="282"/>
        <end position="304"/>
    </location>
</feature>
<feature type="transmembrane region" description="Helical" evidence="1">
    <location>
        <begin position="208"/>
        <end position="233"/>
    </location>
</feature>
<keyword evidence="1" id="KW-1133">Transmembrane helix</keyword>
<dbReference type="PANTHER" id="PTHR23028:SF131">
    <property type="entry name" value="BLR2367 PROTEIN"/>
    <property type="match status" value="1"/>
</dbReference>
<gene>
    <name evidence="3" type="ORF">D7S86_13680</name>
</gene>
<keyword evidence="1" id="KW-0812">Transmembrane</keyword>
<organism evidence="3 4">
    <name type="scientific">Pararobbsia silviterrae</name>
    <dbReference type="NCBI Taxonomy" id="1792498"/>
    <lineage>
        <taxon>Bacteria</taxon>
        <taxon>Pseudomonadati</taxon>
        <taxon>Pseudomonadota</taxon>
        <taxon>Betaproteobacteria</taxon>
        <taxon>Burkholderiales</taxon>
        <taxon>Burkholderiaceae</taxon>
        <taxon>Pararobbsia</taxon>
    </lineage>
</organism>